<dbReference type="Proteomes" id="UP000305792">
    <property type="component" value="Unassembled WGS sequence"/>
</dbReference>
<gene>
    <name evidence="2" type="ORF">E9998_18710</name>
</gene>
<evidence type="ECO:0000313" key="2">
    <source>
        <dbReference type="EMBL" id="THV26143.1"/>
    </source>
</evidence>
<reference evidence="2 3" key="1">
    <citation type="journal article" date="2018" name="Int. J. Syst. Evol. Microbiol.">
        <title>Glycomyces paridis sp. nov., isolated from the medicinal plant Paris polyphylla.</title>
        <authorList>
            <person name="Fang X.M."/>
            <person name="Bai J.L."/>
            <person name="Su J."/>
            <person name="Zhao L.L."/>
            <person name="Liu H.Y."/>
            <person name="Ma B.P."/>
            <person name="Zhang Y.Q."/>
            <person name="Yu L.Y."/>
        </authorList>
    </citation>
    <scope>NUCLEOTIDE SEQUENCE [LARGE SCALE GENOMIC DNA]</scope>
    <source>
        <strain evidence="2 3">CPCC 204357</strain>
    </source>
</reference>
<protein>
    <submittedName>
        <fullName evidence="2">Uncharacterized protein</fullName>
    </submittedName>
</protein>
<proteinExistence type="predicted"/>
<accession>A0A4S8P790</accession>
<feature type="coiled-coil region" evidence="1">
    <location>
        <begin position="28"/>
        <end position="65"/>
    </location>
</feature>
<organism evidence="2 3">
    <name type="scientific">Glycomyces paridis</name>
    <dbReference type="NCBI Taxonomy" id="2126555"/>
    <lineage>
        <taxon>Bacteria</taxon>
        <taxon>Bacillati</taxon>
        <taxon>Actinomycetota</taxon>
        <taxon>Actinomycetes</taxon>
        <taxon>Glycomycetales</taxon>
        <taxon>Glycomycetaceae</taxon>
        <taxon>Glycomyces</taxon>
    </lineage>
</organism>
<dbReference type="EMBL" id="STGX01000015">
    <property type="protein sequence ID" value="THV26143.1"/>
    <property type="molecule type" value="Genomic_DNA"/>
</dbReference>
<dbReference type="AlphaFoldDB" id="A0A4S8P790"/>
<comment type="caution">
    <text evidence="2">The sequence shown here is derived from an EMBL/GenBank/DDBJ whole genome shotgun (WGS) entry which is preliminary data.</text>
</comment>
<sequence>MIWVISVVLALAGLILLAVSALRLRGGLAALRTGLDRVQERAAQAQELQERLNATLAEAQRAAARTAK</sequence>
<dbReference type="RefSeq" id="WP_136531221.1">
    <property type="nucleotide sequence ID" value="NZ_STGX01000015.1"/>
</dbReference>
<keyword evidence="3" id="KW-1185">Reference proteome</keyword>
<evidence type="ECO:0000313" key="3">
    <source>
        <dbReference type="Proteomes" id="UP000305792"/>
    </source>
</evidence>
<name>A0A4S8P790_9ACTN</name>
<keyword evidence="1" id="KW-0175">Coiled coil</keyword>
<evidence type="ECO:0000256" key="1">
    <source>
        <dbReference type="SAM" id="Coils"/>
    </source>
</evidence>